<keyword evidence="5" id="KW-1133">Transmembrane helix</keyword>
<dbReference type="InterPro" id="IPR001828">
    <property type="entry name" value="ANF_lig-bd_rcpt"/>
</dbReference>
<sequence>MEVMWTTLVLALVAGALTLAKGRSESGCILQGTPRPASFSQPGDFVIGGMFNIHSYVITTEHNYTSRPEAPQCTGSDKLEHPTFSRTIPSDYFQAAALARLVKNFGWTWIGAVRSDMDYGNNGMAAFLQAARAEGICVEYSEAFYRTNPREKVRRVAEVIRRSTARVIVAFVALGDMLVLLSELEGKALAPLQWIGSEAWVTEREMLRFRLFAGAIGFSIRRSVIPGLRDFLLDLGPEQISRSPVLTKFWESTFGCSLGGGQSAAGRKPCDGKQNLRDLQNSYTDTSQLRISNMVYKAVYAIAHAMHSIICTDEPNTPPHCNTSIPVEPRQVTEHLRKVNFSRNGYKVSFDANGDPVATYELVNWQVTRDGHMEFVTVGHYDASAPDGQVFIVNKNITWAGGQPQVNSP</sequence>
<feature type="chain" id="PRO_5040485444" description="Receptor ligand binding region domain-containing protein" evidence="11">
    <location>
        <begin position="23"/>
        <end position="409"/>
    </location>
</feature>
<dbReference type="EMBL" id="JAINUF010000032">
    <property type="protein sequence ID" value="KAJ8332195.1"/>
    <property type="molecule type" value="Genomic_DNA"/>
</dbReference>
<dbReference type="InterPro" id="IPR000068">
    <property type="entry name" value="GPCR_3_Ca_sens_rcpt-rel"/>
</dbReference>
<evidence type="ECO:0000256" key="8">
    <source>
        <dbReference type="ARBA" id="ARBA00023170"/>
    </source>
</evidence>
<keyword evidence="10" id="KW-0807">Transducer</keyword>
<evidence type="ECO:0000256" key="1">
    <source>
        <dbReference type="ARBA" id="ARBA00004651"/>
    </source>
</evidence>
<gene>
    <name evidence="13" type="ORF">SKAU_G00428030</name>
</gene>
<evidence type="ECO:0000256" key="10">
    <source>
        <dbReference type="ARBA" id="ARBA00023224"/>
    </source>
</evidence>
<dbReference type="AlphaFoldDB" id="A0A9Q1E4T8"/>
<accession>A0A9Q1E4T8</accession>
<dbReference type="OrthoDB" id="5984008at2759"/>
<keyword evidence="6" id="KW-0297">G-protein coupled receptor</keyword>
<dbReference type="PANTHER" id="PTHR24061:SF528">
    <property type="entry name" value="C-FAMILY ODORANT RECEPTOR OLFCD2-RELATED"/>
    <property type="match status" value="1"/>
</dbReference>
<evidence type="ECO:0000313" key="14">
    <source>
        <dbReference type="Proteomes" id="UP001152622"/>
    </source>
</evidence>
<dbReference type="PANTHER" id="PTHR24061">
    <property type="entry name" value="CALCIUM-SENSING RECEPTOR-RELATED"/>
    <property type="match status" value="1"/>
</dbReference>
<dbReference type="PRINTS" id="PR01535">
    <property type="entry name" value="VOMERONASL2R"/>
</dbReference>
<comment type="caution">
    <text evidence="13">The sequence shown here is derived from an EMBL/GenBank/DDBJ whole genome shotgun (WGS) entry which is preliminary data.</text>
</comment>
<dbReference type="InterPro" id="IPR004073">
    <property type="entry name" value="GPCR_3_vmron_rcpt_2"/>
</dbReference>
<evidence type="ECO:0000256" key="6">
    <source>
        <dbReference type="ARBA" id="ARBA00023040"/>
    </source>
</evidence>
<feature type="domain" description="Receptor ligand binding region" evidence="12">
    <location>
        <begin position="76"/>
        <end position="367"/>
    </location>
</feature>
<protein>
    <recommendedName>
        <fullName evidence="12">Receptor ligand binding region domain-containing protein</fullName>
    </recommendedName>
</protein>
<evidence type="ECO:0000256" key="3">
    <source>
        <dbReference type="ARBA" id="ARBA00022692"/>
    </source>
</evidence>
<evidence type="ECO:0000256" key="9">
    <source>
        <dbReference type="ARBA" id="ARBA00023180"/>
    </source>
</evidence>
<organism evidence="13 14">
    <name type="scientific">Synaphobranchus kaupii</name>
    <name type="common">Kaup's arrowtooth eel</name>
    <dbReference type="NCBI Taxonomy" id="118154"/>
    <lineage>
        <taxon>Eukaryota</taxon>
        <taxon>Metazoa</taxon>
        <taxon>Chordata</taxon>
        <taxon>Craniata</taxon>
        <taxon>Vertebrata</taxon>
        <taxon>Euteleostomi</taxon>
        <taxon>Actinopterygii</taxon>
        <taxon>Neopterygii</taxon>
        <taxon>Teleostei</taxon>
        <taxon>Anguilliformes</taxon>
        <taxon>Synaphobranchidae</taxon>
        <taxon>Synaphobranchus</taxon>
    </lineage>
</organism>
<dbReference type="InterPro" id="IPR028082">
    <property type="entry name" value="Peripla_BP_I"/>
</dbReference>
<keyword evidence="4 11" id="KW-0732">Signal</keyword>
<name>A0A9Q1E4T8_SYNKA</name>
<dbReference type="Proteomes" id="UP001152622">
    <property type="component" value="Unassembled WGS sequence"/>
</dbReference>
<keyword evidence="2" id="KW-1003">Cell membrane</keyword>
<evidence type="ECO:0000256" key="11">
    <source>
        <dbReference type="SAM" id="SignalP"/>
    </source>
</evidence>
<evidence type="ECO:0000256" key="4">
    <source>
        <dbReference type="ARBA" id="ARBA00022729"/>
    </source>
</evidence>
<evidence type="ECO:0000259" key="12">
    <source>
        <dbReference type="Pfam" id="PF01094"/>
    </source>
</evidence>
<dbReference type="FunFam" id="3.40.50.2300:FF:000016">
    <property type="entry name" value="Taste 1 receptor member 2"/>
    <property type="match status" value="1"/>
</dbReference>
<reference evidence="13" key="1">
    <citation type="journal article" date="2023" name="Science">
        <title>Genome structures resolve the early diversification of teleost fishes.</title>
        <authorList>
            <person name="Parey E."/>
            <person name="Louis A."/>
            <person name="Montfort J."/>
            <person name="Bouchez O."/>
            <person name="Roques C."/>
            <person name="Iampietro C."/>
            <person name="Lluch J."/>
            <person name="Castinel A."/>
            <person name="Donnadieu C."/>
            <person name="Desvignes T."/>
            <person name="Floi Bucao C."/>
            <person name="Jouanno E."/>
            <person name="Wen M."/>
            <person name="Mejri S."/>
            <person name="Dirks R."/>
            <person name="Jansen H."/>
            <person name="Henkel C."/>
            <person name="Chen W.J."/>
            <person name="Zahm M."/>
            <person name="Cabau C."/>
            <person name="Klopp C."/>
            <person name="Thompson A.W."/>
            <person name="Robinson-Rechavi M."/>
            <person name="Braasch I."/>
            <person name="Lecointre G."/>
            <person name="Bobe J."/>
            <person name="Postlethwait J.H."/>
            <person name="Berthelot C."/>
            <person name="Roest Crollius H."/>
            <person name="Guiguen Y."/>
        </authorList>
    </citation>
    <scope>NUCLEOTIDE SEQUENCE</scope>
    <source>
        <strain evidence="13">WJC10195</strain>
    </source>
</reference>
<evidence type="ECO:0000313" key="13">
    <source>
        <dbReference type="EMBL" id="KAJ8332195.1"/>
    </source>
</evidence>
<proteinExistence type="predicted"/>
<dbReference type="GO" id="GO:0005886">
    <property type="term" value="C:plasma membrane"/>
    <property type="evidence" value="ECO:0007669"/>
    <property type="project" value="UniProtKB-SubCell"/>
</dbReference>
<keyword evidence="3" id="KW-0812">Transmembrane</keyword>
<keyword evidence="8" id="KW-0675">Receptor</keyword>
<evidence type="ECO:0000256" key="2">
    <source>
        <dbReference type="ARBA" id="ARBA00022475"/>
    </source>
</evidence>
<dbReference type="GO" id="GO:0004930">
    <property type="term" value="F:G protein-coupled receptor activity"/>
    <property type="evidence" value="ECO:0007669"/>
    <property type="project" value="UniProtKB-KW"/>
</dbReference>
<dbReference type="Gene3D" id="3.40.50.2300">
    <property type="match status" value="2"/>
</dbReference>
<evidence type="ECO:0000256" key="7">
    <source>
        <dbReference type="ARBA" id="ARBA00023136"/>
    </source>
</evidence>
<feature type="signal peptide" evidence="11">
    <location>
        <begin position="1"/>
        <end position="22"/>
    </location>
</feature>
<keyword evidence="7" id="KW-0472">Membrane</keyword>
<keyword evidence="14" id="KW-1185">Reference proteome</keyword>
<dbReference type="Pfam" id="PF01094">
    <property type="entry name" value="ANF_receptor"/>
    <property type="match status" value="1"/>
</dbReference>
<evidence type="ECO:0000256" key="5">
    <source>
        <dbReference type="ARBA" id="ARBA00022989"/>
    </source>
</evidence>
<comment type="subcellular location">
    <subcellularLocation>
        <location evidence="1">Cell membrane</location>
        <topology evidence="1">Multi-pass membrane protein</topology>
    </subcellularLocation>
</comment>
<dbReference type="SUPFAM" id="SSF53822">
    <property type="entry name" value="Periplasmic binding protein-like I"/>
    <property type="match status" value="1"/>
</dbReference>
<keyword evidence="9" id="KW-0325">Glycoprotein</keyword>